<sequence>MTTQTRTNTPDKPHEPAAVLEEVPATALDGQAGTGPIAIFYGAARYPFELARQRELIEDYADAMGLNLVTEFHDRQQRQHGLSMLLDACQRGGVEYVITAGWPTPNLTTTEADVVTDQLAQACTHLVCLNSWHPGDGEPPAWWNDEEGAWMRQLDALREHERRQREQTSEHSQPGESGEIDQVGDSGQPSDGNQTGEVSDGTDARETSKAGDASKANEQYEEVHHA</sequence>
<dbReference type="RefSeq" id="WP_322911828.1">
    <property type="nucleotide sequence ID" value="NZ_JAXBCZ010000001.1"/>
</dbReference>
<organism evidence="2 3">
    <name type="scientific">Actinomyces oris</name>
    <dbReference type="NCBI Taxonomy" id="544580"/>
    <lineage>
        <taxon>Bacteria</taxon>
        <taxon>Bacillati</taxon>
        <taxon>Actinomycetota</taxon>
        <taxon>Actinomycetes</taxon>
        <taxon>Actinomycetales</taxon>
        <taxon>Actinomycetaceae</taxon>
        <taxon>Actinomyces</taxon>
    </lineage>
</organism>
<reference evidence="2 3" key="1">
    <citation type="submission" date="2023-06" db="EMBL/GenBank/DDBJ databases">
        <title>Actinomyces orist ORNL 0101 HMT-893 genome.</title>
        <authorList>
            <person name="Johnston C.D."/>
            <person name="Chen T."/>
            <person name="Dewhirst F.E."/>
        </authorList>
    </citation>
    <scope>NUCLEOTIDE SEQUENCE [LARGE SCALE GENOMIC DNA]</scope>
    <source>
        <strain evidence="2 3">ORNL 0101</strain>
    </source>
</reference>
<evidence type="ECO:0000313" key="2">
    <source>
        <dbReference type="EMBL" id="MEA1304465.1"/>
    </source>
</evidence>
<gene>
    <name evidence="2" type="ORF">QU665_05170</name>
</gene>
<dbReference type="Proteomes" id="UP001289581">
    <property type="component" value="Unassembled WGS sequence"/>
</dbReference>
<name>A0AAW9KH99_9ACTO</name>
<dbReference type="AlphaFoldDB" id="A0AAW9KH99"/>
<feature type="compositionally biased region" description="Basic and acidic residues" evidence="1">
    <location>
        <begin position="159"/>
        <end position="169"/>
    </location>
</feature>
<protein>
    <submittedName>
        <fullName evidence="2">Recombinase family protein</fullName>
    </submittedName>
</protein>
<feature type="region of interest" description="Disordered" evidence="1">
    <location>
        <begin position="159"/>
        <end position="226"/>
    </location>
</feature>
<comment type="caution">
    <text evidence="2">The sequence shown here is derived from an EMBL/GenBank/DDBJ whole genome shotgun (WGS) entry which is preliminary data.</text>
</comment>
<dbReference type="EMBL" id="JAXBCZ010000001">
    <property type="protein sequence ID" value="MEA1304465.1"/>
    <property type="molecule type" value="Genomic_DNA"/>
</dbReference>
<proteinExistence type="predicted"/>
<evidence type="ECO:0000313" key="3">
    <source>
        <dbReference type="Proteomes" id="UP001289581"/>
    </source>
</evidence>
<accession>A0AAW9KH99</accession>
<feature type="compositionally biased region" description="Polar residues" evidence="1">
    <location>
        <begin position="185"/>
        <end position="197"/>
    </location>
</feature>
<evidence type="ECO:0000256" key="1">
    <source>
        <dbReference type="SAM" id="MobiDB-lite"/>
    </source>
</evidence>
<keyword evidence="3" id="KW-1185">Reference proteome</keyword>